<keyword evidence="4 5" id="KW-0663">Pyridoxal phosphate</keyword>
<dbReference type="PIRSF" id="PIRSF038940">
    <property type="entry name" value="Low_specificity_LTA"/>
    <property type="match status" value="1"/>
</dbReference>
<dbReference type="InterPro" id="IPR001597">
    <property type="entry name" value="ArAA_b-elim_lyase/Thr_aldolase"/>
</dbReference>
<dbReference type="InterPro" id="IPR015421">
    <property type="entry name" value="PyrdxlP-dep_Trfase_major"/>
</dbReference>
<dbReference type="PANTHER" id="PTHR48097:SF5">
    <property type="entry name" value="LOW SPECIFICITY L-THREONINE ALDOLASE"/>
    <property type="match status" value="1"/>
</dbReference>
<comment type="catalytic activity">
    <reaction evidence="5">
        <text>L-allo-threonine = acetaldehyde + glycine</text>
        <dbReference type="Rhea" id="RHEA:26209"/>
        <dbReference type="ChEBI" id="CHEBI:15343"/>
        <dbReference type="ChEBI" id="CHEBI:57305"/>
        <dbReference type="ChEBI" id="CHEBI:58585"/>
        <dbReference type="EC" id="4.1.2.48"/>
    </reaction>
</comment>
<reference evidence="7 8" key="1">
    <citation type="submission" date="2020-07" db="EMBL/GenBank/DDBJ databases">
        <title>Pseudogemmobacter sp. nov., isolated from poultry manure in Taiwan.</title>
        <authorList>
            <person name="Lin S.-Y."/>
            <person name="Tang Y.-S."/>
            <person name="Young C.-C."/>
        </authorList>
    </citation>
    <scope>NUCLEOTIDE SEQUENCE [LARGE SCALE GENOMIC DNA]</scope>
    <source>
        <strain evidence="7 8">CC-YST710</strain>
    </source>
</reference>
<dbReference type="SUPFAM" id="SSF53383">
    <property type="entry name" value="PLP-dependent transferases"/>
    <property type="match status" value="1"/>
</dbReference>
<dbReference type="EMBL" id="JACDXX010000002">
    <property type="protein sequence ID" value="MCB5408966.1"/>
    <property type="molecule type" value="Genomic_DNA"/>
</dbReference>
<evidence type="ECO:0000256" key="4">
    <source>
        <dbReference type="ARBA" id="ARBA00022898"/>
    </source>
</evidence>
<evidence type="ECO:0000313" key="7">
    <source>
        <dbReference type="EMBL" id="MCB5408966.1"/>
    </source>
</evidence>
<evidence type="ECO:0000256" key="2">
    <source>
        <dbReference type="ARBA" id="ARBA00006966"/>
    </source>
</evidence>
<accession>A0ABS8CHV4</accession>
<dbReference type="InterPro" id="IPR015424">
    <property type="entry name" value="PyrdxlP-dep_Trfase"/>
</dbReference>
<dbReference type="EC" id="4.1.2.48" evidence="5"/>
<dbReference type="Gene3D" id="3.40.640.10">
    <property type="entry name" value="Type I PLP-dependent aspartate aminotransferase-like (Major domain)"/>
    <property type="match status" value="1"/>
</dbReference>
<protein>
    <recommendedName>
        <fullName evidence="5">L-threonine aldolase</fullName>
        <ecNumber evidence="5">4.1.2.48</ecNumber>
    </recommendedName>
</protein>
<comment type="function">
    <text evidence="5">Catalyzes the cleavage of L-allo-threonine and L-threonine to glycine and acetaldehyde.</text>
</comment>
<comment type="cofactor">
    <cofactor evidence="1 5">
        <name>pyridoxal 5'-phosphate</name>
        <dbReference type="ChEBI" id="CHEBI:597326"/>
    </cofactor>
</comment>
<dbReference type="PANTHER" id="PTHR48097">
    <property type="entry name" value="L-THREONINE ALDOLASE-RELATED"/>
    <property type="match status" value="1"/>
</dbReference>
<keyword evidence="8" id="KW-1185">Reference proteome</keyword>
<evidence type="ECO:0000313" key="8">
    <source>
        <dbReference type="Proteomes" id="UP001198571"/>
    </source>
</evidence>
<evidence type="ECO:0000256" key="5">
    <source>
        <dbReference type="PIRNR" id="PIRNR038940"/>
    </source>
</evidence>
<name>A0ABS8CHV4_9RHOB</name>
<dbReference type="Gene3D" id="3.90.1150.10">
    <property type="entry name" value="Aspartate Aminotransferase, domain 1"/>
    <property type="match status" value="1"/>
</dbReference>
<comment type="subunit">
    <text evidence="3">Homotetramer.</text>
</comment>
<dbReference type="InterPro" id="IPR026273">
    <property type="entry name" value="Low_specificity_L-TA_bact"/>
</dbReference>
<comment type="similarity">
    <text evidence="2 5">Belongs to the threonine aldolase family.</text>
</comment>
<gene>
    <name evidence="7" type="ORF">H0485_02930</name>
</gene>
<keyword evidence="5" id="KW-0456">Lyase</keyword>
<comment type="catalytic activity">
    <reaction evidence="5">
        <text>L-threonine = acetaldehyde + glycine</text>
        <dbReference type="Rhea" id="RHEA:19625"/>
        <dbReference type="ChEBI" id="CHEBI:15343"/>
        <dbReference type="ChEBI" id="CHEBI:57305"/>
        <dbReference type="ChEBI" id="CHEBI:57926"/>
        <dbReference type="EC" id="4.1.2.48"/>
    </reaction>
</comment>
<organism evidence="7 8">
    <name type="scientific">Pseudogemmobacter faecipullorum</name>
    <dbReference type="NCBI Taxonomy" id="2755041"/>
    <lineage>
        <taxon>Bacteria</taxon>
        <taxon>Pseudomonadati</taxon>
        <taxon>Pseudomonadota</taxon>
        <taxon>Alphaproteobacteria</taxon>
        <taxon>Rhodobacterales</taxon>
        <taxon>Paracoccaceae</taxon>
        <taxon>Pseudogemmobacter</taxon>
    </lineage>
</organism>
<dbReference type="Proteomes" id="UP001198571">
    <property type="component" value="Unassembled WGS sequence"/>
</dbReference>
<dbReference type="Pfam" id="PF01212">
    <property type="entry name" value="Beta_elim_lyase"/>
    <property type="match status" value="1"/>
</dbReference>
<evidence type="ECO:0000256" key="1">
    <source>
        <dbReference type="ARBA" id="ARBA00001933"/>
    </source>
</evidence>
<dbReference type="InterPro" id="IPR015422">
    <property type="entry name" value="PyrdxlP-dep_Trfase_small"/>
</dbReference>
<sequence length="343" mass="36406">MYFASDNSAGVAPQIMSALARANEGYARGYGADEAMARVTTQIRTIFEAPEALVHLVATGTAANALSLATLCPPWAAVFCHETAHIEEDECSAPEFYMQGGKLTLVAGTHGKMTPAALRARIAERGQSLHNTQRGAVSLTNVTEPGTVYTAAETAALCAVAREFDLPVHLDGARFANAVVASGASPADLTWRAGVDVLSFGGTKNGLMGVEAVVIFDPAKAPQRGPEFELRRKRGGHLFSKHRYLSAQFEAALTDGLWLDLATHANRAAAKLAAGLARKPGVSQRHPVEANLMFPTWPRGTHARLLAEGAVYYDADSPESEGARLVTSWATSDAEIEAFLSAF</sequence>
<evidence type="ECO:0000259" key="6">
    <source>
        <dbReference type="Pfam" id="PF01212"/>
    </source>
</evidence>
<proteinExistence type="inferred from homology"/>
<comment type="caution">
    <text evidence="7">The sequence shown here is derived from an EMBL/GenBank/DDBJ whole genome shotgun (WGS) entry which is preliminary data.</text>
</comment>
<dbReference type="RefSeq" id="WP_226933863.1">
    <property type="nucleotide sequence ID" value="NZ_JACDXX010000002.1"/>
</dbReference>
<feature type="domain" description="Aromatic amino acid beta-eliminating lyase/threonine aldolase" evidence="6">
    <location>
        <begin position="3"/>
        <end position="292"/>
    </location>
</feature>
<evidence type="ECO:0000256" key="3">
    <source>
        <dbReference type="ARBA" id="ARBA00011881"/>
    </source>
</evidence>